<comment type="caution">
    <text evidence="1">The sequence shown here is derived from an EMBL/GenBank/DDBJ whole genome shotgun (WGS) entry which is preliminary data.</text>
</comment>
<reference evidence="1 2" key="1">
    <citation type="journal article" date="2019" name="Sci. Rep.">
        <title>Orb-weaving spider Araneus ventricosus genome elucidates the spidroin gene catalogue.</title>
        <authorList>
            <person name="Kono N."/>
            <person name="Nakamura H."/>
            <person name="Ohtoshi R."/>
            <person name="Moran D.A.P."/>
            <person name="Shinohara A."/>
            <person name="Yoshida Y."/>
            <person name="Fujiwara M."/>
            <person name="Mori M."/>
            <person name="Tomita M."/>
            <person name="Arakawa K."/>
        </authorList>
    </citation>
    <scope>NUCLEOTIDE SEQUENCE [LARGE SCALE GENOMIC DNA]</scope>
</reference>
<name>A0A4Y2UGR9_ARAVE</name>
<dbReference type="AlphaFoldDB" id="A0A4Y2UGR9"/>
<organism evidence="1 2">
    <name type="scientific">Araneus ventricosus</name>
    <name type="common">Orbweaver spider</name>
    <name type="synonym">Epeira ventricosa</name>
    <dbReference type="NCBI Taxonomy" id="182803"/>
    <lineage>
        <taxon>Eukaryota</taxon>
        <taxon>Metazoa</taxon>
        <taxon>Ecdysozoa</taxon>
        <taxon>Arthropoda</taxon>
        <taxon>Chelicerata</taxon>
        <taxon>Arachnida</taxon>
        <taxon>Araneae</taxon>
        <taxon>Araneomorphae</taxon>
        <taxon>Entelegynae</taxon>
        <taxon>Araneoidea</taxon>
        <taxon>Araneidae</taxon>
        <taxon>Araneus</taxon>
    </lineage>
</organism>
<accession>A0A4Y2UGR9</accession>
<proteinExistence type="predicted"/>
<gene>
    <name evidence="1" type="ORF">AVEN_128412_1</name>
</gene>
<sequence>MISGATSRHRLIGYIYYNAQSHIWQQKFACAVATSENGLQLVARGATDRHRLIGYNARRLADAISYATGCLRLIAALVANTASKVLQYRRK</sequence>
<keyword evidence="2" id="KW-1185">Reference proteome</keyword>
<evidence type="ECO:0000313" key="2">
    <source>
        <dbReference type="Proteomes" id="UP000499080"/>
    </source>
</evidence>
<evidence type="ECO:0000313" key="1">
    <source>
        <dbReference type="EMBL" id="GBO12305.1"/>
    </source>
</evidence>
<protein>
    <submittedName>
        <fullName evidence="1">Uncharacterized protein</fullName>
    </submittedName>
</protein>
<dbReference type="Proteomes" id="UP000499080">
    <property type="component" value="Unassembled WGS sequence"/>
</dbReference>
<dbReference type="EMBL" id="BGPR01036884">
    <property type="protein sequence ID" value="GBO12305.1"/>
    <property type="molecule type" value="Genomic_DNA"/>
</dbReference>